<evidence type="ECO:0000256" key="2">
    <source>
        <dbReference type="ARBA" id="ARBA00004651"/>
    </source>
</evidence>
<keyword evidence="10 18" id="KW-0808">Transferase</keyword>
<dbReference type="GO" id="GO:0004605">
    <property type="term" value="F:phosphatidate cytidylyltransferase activity"/>
    <property type="evidence" value="ECO:0007669"/>
    <property type="project" value="UniProtKB-EC"/>
</dbReference>
<feature type="transmembrane region" description="Helical" evidence="20">
    <location>
        <begin position="236"/>
        <end position="256"/>
    </location>
</feature>
<evidence type="ECO:0000256" key="10">
    <source>
        <dbReference type="ARBA" id="ARBA00022679"/>
    </source>
</evidence>
<keyword evidence="16" id="KW-0594">Phospholipid biosynthesis</keyword>
<dbReference type="EC" id="2.7.7.41" evidence="6 18"/>
<keyword evidence="17" id="KW-1208">Phospholipid metabolism</keyword>
<dbReference type="GO" id="GO:0005886">
    <property type="term" value="C:plasma membrane"/>
    <property type="evidence" value="ECO:0007669"/>
    <property type="project" value="UniProtKB-SubCell"/>
</dbReference>
<dbReference type="GO" id="GO:0016024">
    <property type="term" value="P:CDP-diacylglycerol biosynthetic process"/>
    <property type="evidence" value="ECO:0007669"/>
    <property type="project" value="UniProtKB-UniPathway"/>
</dbReference>
<feature type="transmembrane region" description="Helical" evidence="20">
    <location>
        <begin position="172"/>
        <end position="191"/>
    </location>
</feature>
<dbReference type="InterPro" id="IPR000374">
    <property type="entry name" value="PC_trans"/>
</dbReference>
<evidence type="ECO:0000256" key="12">
    <source>
        <dbReference type="ARBA" id="ARBA00022695"/>
    </source>
</evidence>
<dbReference type="EMBL" id="NMVQ01000008">
    <property type="protein sequence ID" value="OYO23093.1"/>
    <property type="molecule type" value="Genomic_DNA"/>
</dbReference>
<reference evidence="21 22" key="1">
    <citation type="submission" date="2017-07" db="EMBL/GenBank/DDBJ databases">
        <title>Draft whole genome sequences of clinical Proprionibacteriaceae strains.</title>
        <authorList>
            <person name="Bernier A.-M."/>
            <person name="Bernard K."/>
            <person name="Domingo M.-C."/>
        </authorList>
    </citation>
    <scope>NUCLEOTIDE SEQUENCE [LARGE SCALE GENOMIC DNA]</scope>
    <source>
        <strain evidence="21 22">NML 130396</strain>
    </source>
</reference>
<dbReference type="Proteomes" id="UP000216311">
    <property type="component" value="Unassembled WGS sequence"/>
</dbReference>
<evidence type="ECO:0000256" key="1">
    <source>
        <dbReference type="ARBA" id="ARBA00001698"/>
    </source>
</evidence>
<comment type="catalytic activity">
    <reaction evidence="1 18">
        <text>a 1,2-diacyl-sn-glycero-3-phosphate + CTP + H(+) = a CDP-1,2-diacyl-sn-glycerol + diphosphate</text>
        <dbReference type="Rhea" id="RHEA:16229"/>
        <dbReference type="ChEBI" id="CHEBI:15378"/>
        <dbReference type="ChEBI" id="CHEBI:33019"/>
        <dbReference type="ChEBI" id="CHEBI:37563"/>
        <dbReference type="ChEBI" id="CHEBI:58332"/>
        <dbReference type="ChEBI" id="CHEBI:58608"/>
        <dbReference type="EC" id="2.7.7.41"/>
    </reaction>
</comment>
<feature type="transmembrane region" description="Helical" evidence="20">
    <location>
        <begin position="34"/>
        <end position="55"/>
    </location>
</feature>
<evidence type="ECO:0000256" key="6">
    <source>
        <dbReference type="ARBA" id="ARBA00012487"/>
    </source>
</evidence>
<dbReference type="Pfam" id="PF01148">
    <property type="entry name" value="CTP_transf_1"/>
    <property type="match status" value="1"/>
</dbReference>
<accession>A0A255H7A3</accession>
<sequence length="305" mass="31937">MAASQPQAREPGSPAGQTPAAAPARNHGRAGRNLPAAIGVGVVLGGALVACLLWWPLGFVLMIAAFLVLGAVEVHKALKRLEMHAAIVPIVLGTFSIVTGSYFAGRSDFDIPSNTLMLAMIGITALLTMVWRMFGGEQGYVRDVAASMLIIGYIPLQGSFVGLMLADDMGRARVITFIAVVCFGDIGGYVLGILAGKHKMAPRISPKKTWEGFGGSLLFGIVAAVGMTVWVLEAPFWVGIILGVVLVVVGACGDLIESLIKRDIGIKDMSSFLPGHGGVMDRIDSLVVAAPAAWLTMFLMLPGAP</sequence>
<comment type="subcellular location">
    <subcellularLocation>
        <location evidence="2">Cell membrane</location>
        <topology evidence="2">Multi-pass membrane protein</topology>
    </subcellularLocation>
</comment>
<evidence type="ECO:0000256" key="20">
    <source>
        <dbReference type="SAM" id="Phobius"/>
    </source>
</evidence>
<dbReference type="UniPathway" id="UPA00557">
    <property type="reaction ID" value="UER00614"/>
</dbReference>
<evidence type="ECO:0000256" key="18">
    <source>
        <dbReference type="RuleBase" id="RU003938"/>
    </source>
</evidence>
<keyword evidence="14" id="KW-0443">Lipid metabolism</keyword>
<evidence type="ECO:0000256" key="11">
    <source>
        <dbReference type="ARBA" id="ARBA00022692"/>
    </source>
</evidence>
<dbReference type="PANTHER" id="PTHR46382">
    <property type="entry name" value="PHOSPHATIDATE CYTIDYLYLTRANSFERASE"/>
    <property type="match status" value="1"/>
</dbReference>
<dbReference type="RefSeq" id="WP_094363327.1">
    <property type="nucleotide sequence ID" value="NZ_NMVQ01000008.1"/>
</dbReference>
<evidence type="ECO:0000256" key="7">
    <source>
        <dbReference type="ARBA" id="ARBA00019373"/>
    </source>
</evidence>
<keyword evidence="9" id="KW-0444">Lipid biosynthesis</keyword>
<protein>
    <recommendedName>
        <fullName evidence="7 18">Phosphatidate cytidylyltransferase</fullName>
        <ecNumber evidence="6 18">2.7.7.41</ecNumber>
    </recommendedName>
</protein>
<comment type="pathway">
    <text evidence="3 18">Phospholipid metabolism; CDP-diacylglycerol biosynthesis; CDP-diacylglycerol from sn-glycerol 3-phosphate: step 3/3.</text>
</comment>
<comment type="similarity">
    <text evidence="5 18">Belongs to the CDS family.</text>
</comment>
<feature type="transmembrane region" description="Helical" evidence="20">
    <location>
        <begin position="146"/>
        <end position="166"/>
    </location>
</feature>
<organism evidence="21 22">
    <name type="scientific">Enemella dayhoffiae</name>
    <dbReference type="NCBI Taxonomy" id="2016507"/>
    <lineage>
        <taxon>Bacteria</taxon>
        <taxon>Bacillati</taxon>
        <taxon>Actinomycetota</taxon>
        <taxon>Actinomycetes</taxon>
        <taxon>Propionibacteriales</taxon>
        <taxon>Propionibacteriaceae</taxon>
        <taxon>Enemella</taxon>
    </lineage>
</organism>
<keyword evidence="22" id="KW-1185">Reference proteome</keyword>
<feature type="transmembrane region" description="Helical" evidence="20">
    <location>
        <begin position="116"/>
        <end position="134"/>
    </location>
</feature>
<dbReference type="PANTHER" id="PTHR46382:SF1">
    <property type="entry name" value="PHOSPHATIDATE CYTIDYLYLTRANSFERASE"/>
    <property type="match status" value="1"/>
</dbReference>
<evidence type="ECO:0000256" key="9">
    <source>
        <dbReference type="ARBA" id="ARBA00022516"/>
    </source>
</evidence>
<feature type="transmembrane region" description="Helical" evidence="20">
    <location>
        <begin position="85"/>
        <end position="104"/>
    </location>
</feature>
<comment type="pathway">
    <text evidence="4">Lipid metabolism.</text>
</comment>
<evidence type="ECO:0000256" key="4">
    <source>
        <dbReference type="ARBA" id="ARBA00005189"/>
    </source>
</evidence>
<evidence type="ECO:0000256" key="15">
    <source>
        <dbReference type="ARBA" id="ARBA00023136"/>
    </source>
</evidence>
<keyword evidence="15 20" id="KW-0472">Membrane</keyword>
<evidence type="ECO:0000256" key="19">
    <source>
        <dbReference type="SAM" id="MobiDB-lite"/>
    </source>
</evidence>
<gene>
    <name evidence="21" type="ORF">CGZ93_06420</name>
</gene>
<dbReference type="PROSITE" id="PS01315">
    <property type="entry name" value="CDS"/>
    <property type="match status" value="1"/>
</dbReference>
<evidence type="ECO:0000256" key="3">
    <source>
        <dbReference type="ARBA" id="ARBA00005119"/>
    </source>
</evidence>
<name>A0A255H7A3_9ACTN</name>
<keyword evidence="8" id="KW-1003">Cell membrane</keyword>
<evidence type="ECO:0000256" key="17">
    <source>
        <dbReference type="ARBA" id="ARBA00023264"/>
    </source>
</evidence>
<evidence type="ECO:0000313" key="22">
    <source>
        <dbReference type="Proteomes" id="UP000216311"/>
    </source>
</evidence>
<evidence type="ECO:0000256" key="5">
    <source>
        <dbReference type="ARBA" id="ARBA00010185"/>
    </source>
</evidence>
<keyword evidence="11 18" id="KW-0812">Transmembrane</keyword>
<evidence type="ECO:0000256" key="16">
    <source>
        <dbReference type="ARBA" id="ARBA00023209"/>
    </source>
</evidence>
<keyword evidence="12 18" id="KW-0548">Nucleotidyltransferase</keyword>
<proteinExistence type="inferred from homology"/>
<dbReference type="AlphaFoldDB" id="A0A255H7A3"/>
<dbReference type="OrthoDB" id="9799199at2"/>
<evidence type="ECO:0000256" key="14">
    <source>
        <dbReference type="ARBA" id="ARBA00023098"/>
    </source>
</evidence>
<evidence type="ECO:0000256" key="8">
    <source>
        <dbReference type="ARBA" id="ARBA00022475"/>
    </source>
</evidence>
<evidence type="ECO:0000313" key="21">
    <source>
        <dbReference type="EMBL" id="OYO23093.1"/>
    </source>
</evidence>
<feature type="region of interest" description="Disordered" evidence="19">
    <location>
        <begin position="1"/>
        <end position="28"/>
    </location>
</feature>
<keyword evidence="13 20" id="KW-1133">Transmembrane helix</keyword>
<comment type="caution">
    <text evidence="21">The sequence shown here is derived from an EMBL/GenBank/DDBJ whole genome shotgun (WGS) entry which is preliminary data.</text>
</comment>
<feature type="transmembrane region" description="Helical" evidence="20">
    <location>
        <begin position="212"/>
        <end position="230"/>
    </location>
</feature>
<evidence type="ECO:0000256" key="13">
    <source>
        <dbReference type="ARBA" id="ARBA00022989"/>
    </source>
</evidence>